<name>A0ABR3VQ55_HUMIN</name>
<evidence type="ECO:0000313" key="2">
    <source>
        <dbReference type="EMBL" id="KAL1843892.1"/>
    </source>
</evidence>
<evidence type="ECO:0008006" key="4">
    <source>
        <dbReference type="Google" id="ProtNLM"/>
    </source>
</evidence>
<feature type="region of interest" description="Disordered" evidence="1">
    <location>
        <begin position="266"/>
        <end position="286"/>
    </location>
</feature>
<proteinExistence type="predicted"/>
<evidence type="ECO:0000256" key="1">
    <source>
        <dbReference type="SAM" id="MobiDB-lite"/>
    </source>
</evidence>
<gene>
    <name evidence="2" type="ORF">VTJ49DRAFT_6835</name>
</gene>
<reference evidence="2 3" key="1">
    <citation type="journal article" date="2024" name="Commun. Biol.">
        <title>Comparative genomic analysis of thermophilic fungi reveals convergent evolutionary adaptations and gene losses.</title>
        <authorList>
            <person name="Steindorff A.S."/>
            <person name="Aguilar-Pontes M.V."/>
            <person name="Robinson A.J."/>
            <person name="Andreopoulos B."/>
            <person name="LaButti K."/>
            <person name="Kuo A."/>
            <person name="Mondo S."/>
            <person name="Riley R."/>
            <person name="Otillar R."/>
            <person name="Haridas S."/>
            <person name="Lipzen A."/>
            <person name="Grimwood J."/>
            <person name="Schmutz J."/>
            <person name="Clum A."/>
            <person name="Reid I.D."/>
            <person name="Moisan M.C."/>
            <person name="Butler G."/>
            <person name="Nguyen T.T.M."/>
            <person name="Dewar K."/>
            <person name="Conant G."/>
            <person name="Drula E."/>
            <person name="Henrissat B."/>
            <person name="Hansel C."/>
            <person name="Singer S."/>
            <person name="Hutchinson M.I."/>
            <person name="de Vries R.P."/>
            <person name="Natvig D.O."/>
            <person name="Powell A.J."/>
            <person name="Tsang A."/>
            <person name="Grigoriev I.V."/>
        </authorList>
    </citation>
    <scope>NUCLEOTIDE SEQUENCE [LARGE SCALE GENOMIC DNA]</scope>
    <source>
        <strain evidence="2 3">CBS 620.91</strain>
    </source>
</reference>
<accession>A0ABR3VQ55</accession>
<comment type="caution">
    <text evidence="2">The sequence shown here is derived from an EMBL/GenBank/DDBJ whole genome shotgun (WGS) entry which is preliminary data.</text>
</comment>
<organism evidence="2 3">
    <name type="scientific">Humicola insolens</name>
    <name type="common">Soft-rot fungus</name>
    <dbReference type="NCBI Taxonomy" id="85995"/>
    <lineage>
        <taxon>Eukaryota</taxon>
        <taxon>Fungi</taxon>
        <taxon>Dikarya</taxon>
        <taxon>Ascomycota</taxon>
        <taxon>Pezizomycotina</taxon>
        <taxon>Sordariomycetes</taxon>
        <taxon>Sordariomycetidae</taxon>
        <taxon>Sordariales</taxon>
        <taxon>Chaetomiaceae</taxon>
        <taxon>Mycothermus</taxon>
    </lineage>
</organism>
<evidence type="ECO:0000313" key="3">
    <source>
        <dbReference type="Proteomes" id="UP001583172"/>
    </source>
</evidence>
<dbReference type="EMBL" id="JAZGSY010000007">
    <property type="protein sequence ID" value="KAL1843892.1"/>
    <property type="molecule type" value="Genomic_DNA"/>
</dbReference>
<protein>
    <recommendedName>
        <fullName evidence="4">MYND-type domain-containing protein</fullName>
    </recommendedName>
</protein>
<feature type="region of interest" description="Disordered" evidence="1">
    <location>
        <begin position="481"/>
        <end position="529"/>
    </location>
</feature>
<dbReference type="Proteomes" id="UP001583172">
    <property type="component" value="Unassembled WGS sequence"/>
</dbReference>
<keyword evidence="3" id="KW-1185">Reference proteome</keyword>
<feature type="compositionally biased region" description="Pro residues" evidence="1">
    <location>
        <begin position="393"/>
        <end position="412"/>
    </location>
</feature>
<sequence>MPELLLQTAVTSTRNEQLTAEAQRISEDCRAQHGDSKSLVECADCYGSLLDAFRARLLNPNPSLPDQPPIQQQQREWLTNRKTFLSDLDQLLSSAKAYDIPPQTVDDRVNEERSRWYAETVRGCLLRLMVEDPAEQGVVFEKLEDLASVTTAADPVVLAREIADMLSEGPLAPEENAPEAARDLPKRLAATAGDSVASVAVLEQAFFADETGSVPEENRRYLDMLRSHGLSMEQVVDRILEDRQAATGAHEQTNKLRQRLEELRRARAAHEAQKTRRAQRRESLAQQKVPDELYELPDCAVCRETPATSDFYCCSICAIFVAAGVREKQTVFCSGKCEKEGHASHAETHTCSAGQDCTHRKPVPSPPNPATDGKNNTINPATAPEHEDTPMLDAPPPPQAPDTPAAPAPAPEPISAGVVPADIRFCTECLTTLKQPTAWCSLACADASFAHHRDEVHLPERKKQGLEVNGDEALFEFLEESDGGEGTASNGDGKAGDGQGVPPPATAPDGDGSEDNRATTTRKRKYRAKDIGALTTSLENAVREWEGKHRVRLQMAQRS</sequence>
<feature type="region of interest" description="Disordered" evidence="1">
    <location>
        <begin position="351"/>
        <end position="415"/>
    </location>
</feature>